<accession>A0ABS6MQP1</accession>
<feature type="chain" id="PRO_5045836587" description="Lipoprotein" evidence="1">
    <location>
        <begin position="23"/>
        <end position="70"/>
    </location>
</feature>
<sequence length="70" mass="8083">MKSRRQLYLLIPAAVLITACSATPPQYVMEPDYDYIQRVEASSKHSTQSAKIYWVNPPMKRQPVTENKQD</sequence>
<evidence type="ECO:0000313" key="2">
    <source>
        <dbReference type="EMBL" id="MBV2130890.1"/>
    </source>
</evidence>
<evidence type="ECO:0000313" key="3">
    <source>
        <dbReference type="Proteomes" id="UP000704611"/>
    </source>
</evidence>
<dbReference type="Proteomes" id="UP000704611">
    <property type="component" value="Unassembled WGS sequence"/>
</dbReference>
<protein>
    <recommendedName>
        <fullName evidence="4">Lipoprotein</fullName>
    </recommendedName>
</protein>
<organism evidence="2 3">
    <name type="scientific">Arsukibacterium indicum</name>
    <dbReference type="NCBI Taxonomy" id="2848612"/>
    <lineage>
        <taxon>Bacteria</taxon>
        <taxon>Pseudomonadati</taxon>
        <taxon>Pseudomonadota</taxon>
        <taxon>Gammaproteobacteria</taxon>
        <taxon>Chromatiales</taxon>
        <taxon>Chromatiaceae</taxon>
        <taxon>Arsukibacterium</taxon>
    </lineage>
</organism>
<feature type="signal peptide" evidence="1">
    <location>
        <begin position="1"/>
        <end position="22"/>
    </location>
</feature>
<gene>
    <name evidence="2" type="ORF">KQY15_17465</name>
</gene>
<dbReference type="RefSeq" id="WP_217671205.1">
    <property type="nucleotide sequence ID" value="NZ_JAHRID010000010.1"/>
</dbReference>
<evidence type="ECO:0000256" key="1">
    <source>
        <dbReference type="SAM" id="SignalP"/>
    </source>
</evidence>
<proteinExistence type="predicted"/>
<name>A0ABS6MQP1_9GAMM</name>
<reference evidence="2 3" key="1">
    <citation type="submission" date="2021-06" db="EMBL/GenBank/DDBJ databases">
        <title>Rheinheimera indica sp. nov., isolated from deep-sea sediment.</title>
        <authorList>
            <person name="Wang Z."/>
            <person name="Zhang X.-Y."/>
        </authorList>
    </citation>
    <scope>NUCLEOTIDE SEQUENCE [LARGE SCALE GENOMIC DNA]</scope>
    <source>
        <strain evidence="2 3">SM2107</strain>
    </source>
</reference>
<keyword evidence="3" id="KW-1185">Reference proteome</keyword>
<comment type="caution">
    <text evidence="2">The sequence shown here is derived from an EMBL/GenBank/DDBJ whole genome shotgun (WGS) entry which is preliminary data.</text>
</comment>
<keyword evidence="1" id="KW-0732">Signal</keyword>
<dbReference type="PROSITE" id="PS51257">
    <property type="entry name" value="PROKAR_LIPOPROTEIN"/>
    <property type="match status" value="1"/>
</dbReference>
<dbReference type="EMBL" id="JAHRID010000010">
    <property type="protein sequence ID" value="MBV2130890.1"/>
    <property type="molecule type" value="Genomic_DNA"/>
</dbReference>
<evidence type="ECO:0008006" key="4">
    <source>
        <dbReference type="Google" id="ProtNLM"/>
    </source>
</evidence>